<evidence type="ECO:0000313" key="2">
    <source>
        <dbReference type="EMBL" id="ANC28024.1"/>
    </source>
</evidence>
<dbReference type="PIRSF" id="PIRSF007951">
    <property type="entry name" value="Hemolysin, aegerolysin type"/>
    <property type="match status" value="1"/>
</dbReference>
<dbReference type="InterPro" id="IPR009413">
    <property type="entry name" value="Aegerolysin-typ"/>
</dbReference>
<dbReference type="EMBL" id="KU179152">
    <property type="protein sequence ID" value="ANC28024.1"/>
    <property type="molecule type" value="mRNA"/>
</dbReference>
<accession>A0A160HKP9</accession>
<dbReference type="GO" id="GO:0019836">
    <property type="term" value="P:symbiont-mediated hemolysis of host erythrocyte"/>
    <property type="evidence" value="ECO:0007669"/>
    <property type="project" value="InterPro"/>
</dbReference>
<sequence>MFADVDAKNSGAYPQWVSITIENVGTTDIKLKNLSVSWGKLYGDGEKDMELPPSEYEGKLIQPNTKLQLNACNRENSPSGTTGEFDLVDPSANDKLIRNLCWDCPWSSTRNEWIVRGSNSSFIVESIGGNQDSGALGNITVNVLKKPE</sequence>
<comment type="similarity">
    <text evidence="1">Belongs to the aegerolysin family.</text>
</comment>
<dbReference type="Gene3D" id="2.60.270.50">
    <property type="match status" value="1"/>
</dbReference>
<evidence type="ECO:0000256" key="1">
    <source>
        <dbReference type="ARBA" id="ARBA00010795"/>
    </source>
</evidence>
<protein>
    <submittedName>
        <fullName evidence="2">Umbellolysin</fullName>
    </submittedName>
</protein>
<reference evidence="2" key="1">
    <citation type="submission" date="2015-11" db="EMBL/GenBank/DDBJ databases">
        <authorList>
            <person name="Zhang Y."/>
            <person name="Guo Z."/>
        </authorList>
    </citation>
    <scope>NUCLEOTIDE SEQUENCE</scope>
    <source>
        <strain evidence="2">L1</strain>
    </source>
</reference>
<organism evidence="2">
    <name type="scientific">Polyporus umbellatus</name>
    <dbReference type="NCBI Taxonomy" id="158314"/>
    <lineage>
        <taxon>Eukaryota</taxon>
        <taxon>Fungi</taxon>
        <taxon>Dikarya</taxon>
        <taxon>Basidiomycota</taxon>
        <taxon>Agaricomycotina</taxon>
        <taxon>Agaricomycetes</taxon>
        <taxon>Polyporales</taxon>
        <taxon>Polyporaceae</taxon>
        <taxon>Polyporus</taxon>
    </lineage>
</organism>
<proteinExistence type="evidence at transcript level"/>
<name>A0A160HKP9_9APHY</name>
<dbReference type="Pfam" id="PF06355">
    <property type="entry name" value="Aegerolysin"/>
    <property type="match status" value="1"/>
</dbReference>
<dbReference type="AlphaFoldDB" id="A0A160HKP9"/>